<comment type="catalytic activity">
    <reaction evidence="21">
        <text>DNA(n) + a 2'-deoxyribonucleoside 5'-triphosphate = DNA(n+1) + diphosphate</text>
        <dbReference type="Rhea" id="RHEA:22508"/>
        <dbReference type="Rhea" id="RHEA-COMP:17339"/>
        <dbReference type="Rhea" id="RHEA-COMP:17340"/>
        <dbReference type="ChEBI" id="CHEBI:33019"/>
        <dbReference type="ChEBI" id="CHEBI:61560"/>
        <dbReference type="ChEBI" id="CHEBI:173112"/>
        <dbReference type="EC" id="2.7.7.49"/>
    </reaction>
</comment>
<dbReference type="GO" id="GO:0005524">
    <property type="term" value="F:ATP binding"/>
    <property type="evidence" value="ECO:0007669"/>
    <property type="project" value="UniProtKB-KW"/>
</dbReference>
<evidence type="ECO:0000256" key="19">
    <source>
        <dbReference type="ARBA" id="ARBA00023172"/>
    </source>
</evidence>
<evidence type="ECO:0000256" key="9">
    <source>
        <dbReference type="ARBA" id="ARBA00022750"/>
    </source>
</evidence>
<comment type="caution">
    <text evidence="25">The sequence shown here is derived from an EMBL/GenBank/DDBJ whole genome shotgun (WGS) entry which is preliminary data.</text>
</comment>
<evidence type="ECO:0000256" key="18">
    <source>
        <dbReference type="ARBA" id="ARBA00023113"/>
    </source>
</evidence>
<evidence type="ECO:0000256" key="20">
    <source>
        <dbReference type="ARBA" id="ARBA00023268"/>
    </source>
</evidence>
<keyword evidence="19" id="KW-0233">DNA recombination</keyword>
<dbReference type="InterPro" id="IPR012337">
    <property type="entry name" value="RNaseH-like_sf"/>
</dbReference>
<dbReference type="InterPro" id="IPR025724">
    <property type="entry name" value="GAG-pre-integrase_dom"/>
</dbReference>
<evidence type="ECO:0000256" key="12">
    <source>
        <dbReference type="ARBA" id="ARBA00022840"/>
    </source>
</evidence>
<dbReference type="SUPFAM" id="SSF53098">
    <property type="entry name" value="Ribonuclease H-like"/>
    <property type="match status" value="1"/>
</dbReference>
<evidence type="ECO:0000256" key="5">
    <source>
        <dbReference type="ARBA" id="ARBA00022695"/>
    </source>
</evidence>
<evidence type="ECO:0000256" key="17">
    <source>
        <dbReference type="ARBA" id="ARBA00022932"/>
    </source>
</evidence>
<dbReference type="GO" id="GO:0006508">
    <property type="term" value="P:proteolysis"/>
    <property type="evidence" value="ECO:0007669"/>
    <property type="project" value="UniProtKB-KW"/>
</dbReference>
<dbReference type="Gene3D" id="3.30.420.10">
    <property type="entry name" value="Ribonuclease H-like superfamily/Ribonuclease H"/>
    <property type="match status" value="1"/>
</dbReference>
<dbReference type="InterPro" id="IPR043502">
    <property type="entry name" value="DNA/RNA_pol_sf"/>
</dbReference>
<accession>A0A9P3LM76</accession>
<dbReference type="EMBL" id="BPQB01000100">
    <property type="protein sequence ID" value="GJE99072.1"/>
    <property type="molecule type" value="Genomic_DNA"/>
</dbReference>
<keyword evidence="17" id="KW-0808">Transferase</keyword>
<dbReference type="CDD" id="cd09272">
    <property type="entry name" value="RNase_HI_RT_Ty1"/>
    <property type="match status" value="1"/>
</dbReference>
<keyword evidence="14" id="KW-0694">RNA-binding</keyword>
<evidence type="ECO:0000256" key="13">
    <source>
        <dbReference type="ARBA" id="ARBA00022842"/>
    </source>
</evidence>
<dbReference type="Pfam" id="PF25597">
    <property type="entry name" value="SH3_retrovirus"/>
    <property type="match status" value="1"/>
</dbReference>
<comment type="function">
    <text evidence="1">The aspartyl protease (PR) mediates the proteolytic cleavages of the Gag and Gag-Pol polyproteins after assembly of the VLP.</text>
</comment>
<organism evidence="25 26">
    <name type="scientific">Phanerochaete sordida</name>
    <dbReference type="NCBI Taxonomy" id="48140"/>
    <lineage>
        <taxon>Eukaryota</taxon>
        <taxon>Fungi</taxon>
        <taxon>Dikarya</taxon>
        <taxon>Basidiomycota</taxon>
        <taxon>Agaricomycotina</taxon>
        <taxon>Agaricomycetes</taxon>
        <taxon>Polyporales</taxon>
        <taxon>Phanerochaetaceae</taxon>
        <taxon>Phanerochaete</taxon>
    </lineage>
</organism>
<dbReference type="GO" id="GO:0004190">
    <property type="term" value="F:aspartic-type endopeptidase activity"/>
    <property type="evidence" value="ECO:0007669"/>
    <property type="project" value="UniProtKB-KW"/>
</dbReference>
<keyword evidence="6" id="KW-0540">Nuclease</keyword>
<name>A0A9P3LM76_9APHY</name>
<keyword evidence="17" id="KW-0239">DNA-directed DNA polymerase</keyword>
<dbReference type="GO" id="GO:0003887">
    <property type="term" value="F:DNA-directed DNA polymerase activity"/>
    <property type="evidence" value="ECO:0007669"/>
    <property type="project" value="UniProtKB-KW"/>
</dbReference>
<dbReference type="Pfam" id="PF22936">
    <property type="entry name" value="Pol_BBD"/>
    <property type="match status" value="1"/>
</dbReference>
<feature type="domain" description="Integrase catalytic" evidence="24">
    <location>
        <begin position="500"/>
        <end position="666"/>
    </location>
</feature>
<evidence type="ECO:0000256" key="23">
    <source>
        <dbReference type="SAM" id="MobiDB-lite"/>
    </source>
</evidence>
<dbReference type="GO" id="GO:0003964">
    <property type="term" value="F:RNA-directed DNA polymerase activity"/>
    <property type="evidence" value="ECO:0007669"/>
    <property type="project" value="UniProtKB-KW"/>
</dbReference>
<gene>
    <name evidence="25" type="ORF">PsYK624_153130</name>
</gene>
<dbReference type="InterPro" id="IPR057670">
    <property type="entry name" value="SH3_retrovirus"/>
</dbReference>
<keyword evidence="8" id="KW-0547">Nucleotide-binding</keyword>
<dbReference type="PANTHER" id="PTHR42648">
    <property type="entry name" value="TRANSPOSASE, PUTATIVE-RELATED"/>
    <property type="match status" value="1"/>
</dbReference>
<keyword evidence="16" id="KW-0695">RNA-directed DNA polymerase</keyword>
<evidence type="ECO:0000256" key="21">
    <source>
        <dbReference type="ARBA" id="ARBA00048173"/>
    </source>
</evidence>
<keyword evidence="2" id="KW-0815">Transposition</keyword>
<evidence type="ECO:0000256" key="2">
    <source>
        <dbReference type="ARBA" id="ARBA00022578"/>
    </source>
</evidence>
<evidence type="ECO:0000256" key="10">
    <source>
        <dbReference type="ARBA" id="ARBA00022759"/>
    </source>
</evidence>
<feature type="region of interest" description="Disordered" evidence="23">
    <location>
        <begin position="248"/>
        <end position="278"/>
    </location>
</feature>
<dbReference type="PROSITE" id="PS50994">
    <property type="entry name" value="INTEGRASE"/>
    <property type="match status" value="1"/>
</dbReference>
<keyword evidence="3" id="KW-1188">Viral release from host cell</keyword>
<keyword evidence="9" id="KW-0064">Aspartyl protease</keyword>
<dbReference type="GO" id="GO:0003723">
    <property type="term" value="F:RNA binding"/>
    <property type="evidence" value="ECO:0007669"/>
    <property type="project" value="UniProtKB-KW"/>
</dbReference>
<evidence type="ECO:0000256" key="11">
    <source>
        <dbReference type="ARBA" id="ARBA00022801"/>
    </source>
</evidence>
<dbReference type="GO" id="GO:0032196">
    <property type="term" value="P:transposition"/>
    <property type="evidence" value="ECO:0007669"/>
    <property type="project" value="UniProtKB-KW"/>
</dbReference>
<sequence>MSRPGISFALLNSTNYNEWSANMRAHLRRLGCWDVVTGMAPVPLPDPQTSEEWKEYRRYHQQRDSAAGELFLGLEDAQKVHVQGLDDSPQLMWQKLQRVHQQKKPGARFLAYDNLFALRKEGEESLSSLLARAEKCKQDICALRPTTFSLPNLDEELTCMALIRSLGPEYNAFVSSLIIQASDVLTFEKLQTAFLNEESQRRSRTADTSAVQLANATMPPLPGALSSICSFCDHAGHTLKDCRKFEAASRKAKDNTRQRRTGQDAPRQTAHQADASVRPEYAGRASALASSVPADLAAHMSANWNTDTGATKHMTPHRHWFQTYAPHVVPICLANGTVIFSAGIGSVVFQPATVEGRSLAPVTFCNVLHVPDLANNLLSLFHLAREQRVQISISDSQVRFFRGNALLFTATVNERNTGYLDGTTLSAPEHSNAISTLPADLTLWHRRCAHINVDGLREVRAKSLVTGMHITSPAAPDPICEPCILGKHRRHDIPRKSTSRAPRPLSLIHSDLKGPLPVATPEGYRYWITFICDASRHYTVAYLRAKDEALAAFKAYKAWAENKLGVSIGALQDDKGGEYISAAFTEFCAANGIERRHTEPDEPHQNGIAERANRTIHEAITAMLEEAHLPKTFWARAVSAYIHVRNRMPTSSLSGRTPHVAWYGSVPDVSHFRIFGCLAFVHVRKNSRRALDARSTKCVFVGYADGTKAWLFWNPATRRFITSSHAIFDERRFPGNSPTHLAALPSSSVGDPLSHWGGVDLPTDDSDDEDAVPSLRPATNETPDRTPDTTADSPADDSIGDPDSVRTNPAAEEPTSDELPPLVPIAPPPTSEPEQAPRRNARRAAQPSPGQLNETVLSRSSAGLQPIVVPRSTTPVATQMPGALFDSEDEVEADLALDTDDEAAFAAHNADTLELVYGAQTGEFFTLDQGFEFACQVTAKEHEPRNIREAMRLPEAERNRWFDAALTEIKALIENGTFELVKLPPGRRAVGSTWVFKVKRNADGSIERYKARLVAQGFSQRPGFDYTETFAPTPKWATLRTTFAIGAIEDHEMETVDISNAFTNGDLKDVIYMRQPEGFEEKGPEYVWRLLKALYGLKQSGRCWHQKLNEVLISVGFSRVVADSSVWVYEREGDRVILPVFIDDMTIISRTKEAVQKVKDDLRAHFKLRDLGPTTWLLGVEVKRDRARRTLRLSQRQYIVQMLERFGFGSCDAVSTPLDPGVRLSSEMAPKTPEEQAEMSKIPYINAVGALAYLAVATRPDISYAVGVLARFSKNPGMAHWKAVKHLFRYLQGTKDFALTYAPVPGSTELFTTYSDADHGGNPDNGRSTGSYVVKVGTGAVSWSSRLQSIVALSTTEAEFISAVSAGQEIIWLRNLLTELGYTFDKPSTLFVDNQSAISVARNPEHHGRMKHLDLRFYWLRDAVQGGKIRVEHCPTEFMPADMLTKALPRQKVAEMLSLLGLEKSD</sequence>
<reference evidence="25 26" key="1">
    <citation type="submission" date="2021-08" db="EMBL/GenBank/DDBJ databases">
        <title>Draft Genome Sequence of Phanerochaete sordida strain YK-624.</title>
        <authorList>
            <person name="Mori T."/>
            <person name="Dohra H."/>
            <person name="Suzuki T."/>
            <person name="Kawagishi H."/>
            <person name="Hirai H."/>
        </authorList>
    </citation>
    <scope>NUCLEOTIDE SEQUENCE [LARGE SCALE GENOMIC DNA]</scope>
    <source>
        <strain evidence="25 26">YK-624</strain>
    </source>
</reference>
<feature type="compositionally biased region" description="Pro residues" evidence="23">
    <location>
        <begin position="821"/>
        <end position="831"/>
    </location>
</feature>
<evidence type="ECO:0000256" key="15">
    <source>
        <dbReference type="ARBA" id="ARBA00022908"/>
    </source>
</evidence>
<evidence type="ECO:0000256" key="8">
    <source>
        <dbReference type="ARBA" id="ARBA00022741"/>
    </source>
</evidence>
<evidence type="ECO:0000313" key="26">
    <source>
        <dbReference type="Proteomes" id="UP000703269"/>
    </source>
</evidence>
<dbReference type="InterPro" id="IPR036397">
    <property type="entry name" value="RNaseH_sf"/>
</dbReference>
<keyword evidence="7" id="KW-0479">Metal-binding</keyword>
<dbReference type="GO" id="GO:0015074">
    <property type="term" value="P:DNA integration"/>
    <property type="evidence" value="ECO:0007669"/>
    <property type="project" value="UniProtKB-KW"/>
</dbReference>
<evidence type="ECO:0000313" key="25">
    <source>
        <dbReference type="EMBL" id="GJE99072.1"/>
    </source>
</evidence>
<dbReference type="GO" id="GO:0004519">
    <property type="term" value="F:endonuclease activity"/>
    <property type="evidence" value="ECO:0007669"/>
    <property type="project" value="UniProtKB-KW"/>
</dbReference>
<keyword evidence="12" id="KW-0067">ATP-binding</keyword>
<evidence type="ECO:0000256" key="3">
    <source>
        <dbReference type="ARBA" id="ARBA00022612"/>
    </source>
</evidence>
<proteinExistence type="predicted"/>
<dbReference type="OrthoDB" id="3227225at2759"/>
<dbReference type="Pfam" id="PF07727">
    <property type="entry name" value="RVT_2"/>
    <property type="match status" value="1"/>
</dbReference>
<keyword evidence="18" id="KW-0917">Virion maturation</keyword>
<feature type="compositionally biased region" description="Acidic residues" evidence="23">
    <location>
        <begin position="762"/>
        <end position="771"/>
    </location>
</feature>
<dbReference type="SUPFAM" id="SSF56672">
    <property type="entry name" value="DNA/RNA polymerases"/>
    <property type="match status" value="1"/>
</dbReference>
<dbReference type="InterPro" id="IPR054722">
    <property type="entry name" value="PolX-like_BBD"/>
</dbReference>
<evidence type="ECO:0000256" key="16">
    <source>
        <dbReference type="ARBA" id="ARBA00022918"/>
    </source>
</evidence>
<dbReference type="Pfam" id="PF14223">
    <property type="entry name" value="Retrotran_gag_2"/>
    <property type="match status" value="1"/>
</dbReference>
<dbReference type="GO" id="GO:0046872">
    <property type="term" value="F:metal ion binding"/>
    <property type="evidence" value="ECO:0007669"/>
    <property type="project" value="UniProtKB-KW"/>
</dbReference>
<feature type="compositionally biased region" description="Basic and acidic residues" evidence="23">
    <location>
        <begin position="248"/>
        <end position="257"/>
    </location>
</feature>
<dbReference type="GO" id="GO:0006310">
    <property type="term" value="P:DNA recombination"/>
    <property type="evidence" value="ECO:0007669"/>
    <property type="project" value="UniProtKB-KW"/>
</dbReference>
<evidence type="ECO:0000256" key="6">
    <source>
        <dbReference type="ARBA" id="ARBA00022722"/>
    </source>
</evidence>
<protein>
    <recommendedName>
        <fullName evidence="24">Integrase catalytic domain-containing protein</fullName>
    </recommendedName>
</protein>
<dbReference type="Pfam" id="PF13976">
    <property type="entry name" value="gag_pre-integrs"/>
    <property type="match status" value="1"/>
</dbReference>
<keyword evidence="13" id="KW-0460">Magnesium</keyword>
<keyword evidence="4" id="KW-0645">Protease</keyword>
<dbReference type="Proteomes" id="UP000703269">
    <property type="component" value="Unassembled WGS sequence"/>
</dbReference>
<evidence type="ECO:0000256" key="22">
    <source>
        <dbReference type="ARBA" id="ARBA00049244"/>
    </source>
</evidence>
<feature type="region of interest" description="Disordered" evidence="23">
    <location>
        <begin position="739"/>
        <end position="853"/>
    </location>
</feature>
<evidence type="ECO:0000256" key="14">
    <source>
        <dbReference type="ARBA" id="ARBA00022884"/>
    </source>
</evidence>
<evidence type="ECO:0000259" key="24">
    <source>
        <dbReference type="PROSITE" id="PS50994"/>
    </source>
</evidence>
<evidence type="ECO:0000256" key="4">
    <source>
        <dbReference type="ARBA" id="ARBA00022670"/>
    </source>
</evidence>
<keyword evidence="5" id="KW-0548">Nucleotidyltransferase</keyword>
<comment type="catalytic activity">
    <reaction evidence="22">
        <text>DNA(n) + a 2'-deoxyribonucleoside 5'-triphosphate = DNA(n+1) + diphosphate</text>
        <dbReference type="Rhea" id="RHEA:22508"/>
        <dbReference type="Rhea" id="RHEA-COMP:17339"/>
        <dbReference type="Rhea" id="RHEA-COMP:17340"/>
        <dbReference type="ChEBI" id="CHEBI:33019"/>
        <dbReference type="ChEBI" id="CHEBI:61560"/>
        <dbReference type="ChEBI" id="CHEBI:173112"/>
        <dbReference type="EC" id="2.7.7.7"/>
    </reaction>
</comment>
<dbReference type="Pfam" id="PF00665">
    <property type="entry name" value="rve"/>
    <property type="match status" value="1"/>
</dbReference>
<keyword evidence="26" id="KW-1185">Reference proteome</keyword>
<dbReference type="PANTHER" id="PTHR42648:SF11">
    <property type="entry name" value="TRANSPOSON TY4-P GAG-POL POLYPROTEIN"/>
    <property type="match status" value="1"/>
</dbReference>
<dbReference type="InterPro" id="IPR013103">
    <property type="entry name" value="RVT_2"/>
</dbReference>
<dbReference type="InterPro" id="IPR001584">
    <property type="entry name" value="Integrase_cat-core"/>
</dbReference>
<keyword evidence="10" id="KW-0255">Endonuclease</keyword>
<evidence type="ECO:0000256" key="1">
    <source>
        <dbReference type="ARBA" id="ARBA00002180"/>
    </source>
</evidence>
<evidence type="ECO:0000256" key="7">
    <source>
        <dbReference type="ARBA" id="ARBA00022723"/>
    </source>
</evidence>
<keyword evidence="15" id="KW-0229">DNA integration</keyword>
<dbReference type="GO" id="GO:0005634">
    <property type="term" value="C:nucleus"/>
    <property type="evidence" value="ECO:0007669"/>
    <property type="project" value="UniProtKB-ARBA"/>
</dbReference>
<keyword evidence="11" id="KW-0378">Hydrolase</keyword>
<keyword evidence="20" id="KW-0511">Multifunctional enzyme</keyword>
<dbReference type="InterPro" id="IPR039537">
    <property type="entry name" value="Retrotran_Ty1/copia-like"/>
</dbReference>